<gene>
    <name evidence="2" type="ORF">ACFPPD_18660</name>
</gene>
<keyword evidence="3" id="KW-1185">Reference proteome</keyword>
<reference evidence="3" key="1">
    <citation type="journal article" date="2019" name="Int. J. Syst. Evol. Microbiol.">
        <title>The Global Catalogue of Microorganisms (GCM) 10K type strain sequencing project: providing services to taxonomists for standard genome sequencing and annotation.</title>
        <authorList>
            <consortium name="The Broad Institute Genomics Platform"/>
            <consortium name="The Broad Institute Genome Sequencing Center for Infectious Disease"/>
            <person name="Wu L."/>
            <person name="Ma J."/>
        </authorList>
    </citation>
    <scope>NUCLEOTIDE SEQUENCE [LARGE SCALE GENOMIC DNA]</scope>
    <source>
        <strain evidence="3">CCUG 57113</strain>
    </source>
</reference>
<evidence type="ECO:0000313" key="2">
    <source>
        <dbReference type="EMBL" id="MFC5470713.1"/>
    </source>
</evidence>
<protein>
    <submittedName>
        <fullName evidence="2">DUF4367 domain-containing protein</fullName>
    </submittedName>
</protein>
<name>A0ABW0LXV2_9BACL</name>
<sequence length="267" mass="29385">MSKAGFEQGFEAAFDAAFETDAGDRDFATPDPSASWRIVQERLAARRRRTGLRSAMTKLGIVAASLLVGALLFGNTDAAKAIDPVYTKIKTYPSGVIAYFFGRDSDEEAAKAKTPPPPDYLEGLTIDRVDGDFVYAIATQQQASRMLSFTAPAFRYVPDGYALHETQLEFANHKEKADYVYYSFMNDQGNFFSVGLRQLPPNSGIGPSISAEGVNVEQIQLSDSAATLTTTDRSSSIELLNKNGLYILISGLLTRDQVIRIYEEMWD</sequence>
<dbReference type="RefSeq" id="WP_209749207.1">
    <property type="nucleotide sequence ID" value="NZ_JBHSMH010000072.1"/>
</dbReference>
<accession>A0ABW0LXV2</accession>
<feature type="domain" description="DUF4367" evidence="1">
    <location>
        <begin position="152"/>
        <end position="265"/>
    </location>
</feature>
<dbReference type="InterPro" id="IPR025377">
    <property type="entry name" value="DUF4367"/>
</dbReference>
<evidence type="ECO:0000259" key="1">
    <source>
        <dbReference type="Pfam" id="PF14285"/>
    </source>
</evidence>
<proteinExistence type="predicted"/>
<dbReference type="EMBL" id="JBHSMH010000072">
    <property type="protein sequence ID" value="MFC5470713.1"/>
    <property type="molecule type" value="Genomic_DNA"/>
</dbReference>
<evidence type="ECO:0000313" key="3">
    <source>
        <dbReference type="Proteomes" id="UP001596105"/>
    </source>
</evidence>
<dbReference type="Pfam" id="PF14285">
    <property type="entry name" value="DUF4367"/>
    <property type="match status" value="1"/>
</dbReference>
<organism evidence="2 3">
    <name type="scientific">Cohnella suwonensis</name>
    <dbReference type="NCBI Taxonomy" id="696072"/>
    <lineage>
        <taxon>Bacteria</taxon>
        <taxon>Bacillati</taxon>
        <taxon>Bacillota</taxon>
        <taxon>Bacilli</taxon>
        <taxon>Bacillales</taxon>
        <taxon>Paenibacillaceae</taxon>
        <taxon>Cohnella</taxon>
    </lineage>
</organism>
<comment type="caution">
    <text evidence="2">The sequence shown here is derived from an EMBL/GenBank/DDBJ whole genome shotgun (WGS) entry which is preliminary data.</text>
</comment>
<dbReference type="Proteomes" id="UP001596105">
    <property type="component" value="Unassembled WGS sequence"/>
</dbReference>